<name>A0ABU0WLP0_9PROT</name>
<accession>A0ABU0WLP0</accession>
<comment type="caution">
    <text evidence="1">The sequence shown here is derived from an EMBL/GenBank/DDBJ whole genome shotgun (WGS) entry which is preliminary data.</text>
</comment>
<keyword evidence="2" id="KW-1185">Reference proteome</keyword>
<dbReference type="NCBIfam" id="NF046098">
    <property type="entry name" value="RSP_7527_fam"/>
    <property type="match status" value="1"/>
</dbReference>
<proteinExistence type="predicted"/>
<dbReference type="InterPro" id="IPR058227">
    <property type="entry name" value="RSP_7527-like"/>
</dbReference>
<dbReference type="Proteomes" id="UP001227317">
    <property type="component" value="Unassembled WGS sequence"/>
</dbReference>
<reference evidence="1 2" key="1">
    <citation type="submission" date="2023-06" db="EMBL/GenBank/DDBJ databases">
        <title>Azospirillum isscasensis sp.nov, a bacterium isolated from rhizosphere soil of rice.</title>
        <authorList>
            <person name="Wang H."/>
        </authorList>
    </citation>
    <scope>NUCLEOTIDE SEQUENCE [LARGE SCALE GENOMIC DNA]</scope>
    <source>
        <strain evidence="1 2">C340-1</strain>
    </source>
</reference>
<evidence type="ECO:0000313" key="2">
    <source>
        <dbReference type="Proteomes" id="UP001227317"/>
    </source>
</evidence>
<protein>
    <submittedName>
        <fullName evidence="1">Uncharacterized protein</fullName>
    </submittedName>
</protein>
<dbReference type="RefSeq" id="WP_306709466.1">
    <property type="nucleotide sequence ID" value="NZ_JAUJFI010000123.1"/>
</dbReference>
<organism evidence="1 2">
    <name type="scientific">Azospirillum isscasi</name>
    <dbReference type="NCBI Taxonomy" id="3053926"/>
    <lineage>
        <taxon>Bacteria</taxon>
        <taxon>Pseudomonadati</taxon>
        <taxon>Pseudomonadota</taxon>
        <taxon>Alphaproteobacteria</taxon>
        <taxon>Rhodospirillales</taxon>
        <taxon>Azospirillaceae</taxon>
        <taxon>Azospirillum</taxon>
    </lineage>
</organism>
<sequence length="56" mass="5993">MNAKTFATPLSSTELRAIRLQAEAMRAAYLRGLFRRLGAAFSRPATPANGGLTAAR</sequence>
<evidence type="ECO:0000313" key="1">
    <source>
        <dbReference type="EMBL" id="MDQ2105140.1"/>
    </source>
</evidence>
<dbReference type="EMBL" id="JAUJFI010000123">
    <property type="protein sequence ID" value="MDQ2105140.1"/>
    <property type="molecule type" value="Genomic_DNA"/>
</dbReference>
<gene>
    <name evidence="1" type="ORF">QSG27_20745</name>
</gene>